<evidence type="ECO:0000313" key="1">
    <source>
        <dbReference type="EMBL" id="KAK7199550.1"/>
    </source>
</evidence>
<keyword evidence="2" id="KW-1185">Reference proteome</keyword>
<evidence type="ECO:0008006" key="3">
    <source>
        <dbReference type="Google" id="ProtNLM"/>
    </source>
</evidence>
<accession>A0AAW0F2S6</accession>
<name>A0AAW0F2S6_9TRYP</name>
<organism evidence="1 2">
    <name type="scientific">Novymonas esmeraldas</name>
    <dbReference type="NCBI Taxonomy" id="1808958"/>
    <lineage>
        <taxon>Eukaryota</taxon>
        <taxon>Discoba</taxon>
        <taxon>Euglenozoa</taxon>
        <taxon>Kinetoplastea</taxon>
        <taxon>Metakinetoplastina</taxon>
        <taxon>Trypanosomatida</taxon>
        <taxon>Trypanosomatidae</taxon>
        <taxon>Novymonas</taxon>
    </lineage>
</organism>
<dbReference type="Proteomes" id="UP001430356">
    <property type="component" value="Unassembled WGS sequence"/>
</dbReference>
<protein>
    <recommendedName>
        <fullName evidence="3">Post-SET domain-containing protein</fullName>
    </recommendedName>
</protein>
<reference evidence="1 2" key="1">
    <citation type="journal article" date="2021" name="MBio">
        <title>A New Model Trypanosomatid, Novymonas esmeraldas: Genomic Perception of Its 'Candidatus Pandoraea novymonadis' Endosymbiont.</title>
        <authorList>
            <person name="Zakharova A."/>
            <person name="Saura A."/>
            <person name="Butenko A."/>
            <person name="Podesvova L."/>
            <person name="Warmusova S."/>
            <person name="Kostygov A.Y."/>
            <person name="Nenarokova A."/>
            <person name="Lukes J."/>
            <person name="Opperdoes F.R."/>
            <person name="Yurchenko V."/>
        </authorList>
    </citation>
    <scope>NUCLEOTIDE SEQUENCE [LARGE SCALE GENOMIC DNA]</scope>
    <source>
        <strain evidence="1 2">E262AT.01</strain>
    </source>
</reference>
<dbReference type="EMBL" id="JAECZO010000591">
    <property type="protein sequence ID" value="KAK7199550.1"/>
    <property type="molecule type" value="Genomic_DNA"/>
</dbReference>
<sequence>MTIVCADACSLKAKLSAYAPTVLVKPYTTNSASVPPTRSGPMNSRRLKMAKISTHSSIVTTYAAMSNTKFAAQYTKKFSPHRFCRCRDPHCRSFTTHATGFDGRKVNGIITRAPMKMNPSCEFPDGRWNSSAVYRMKAESDLVTYLRKRS</sequence>
<evidence type="ECO:0000313" key="2">
    <source>
        <dbReference type="Proteomes" id="UP001430356"/>
    </source>
</evidence>
<dbReference type="AlphaFoldDB" id="A0AAW0F2S6"/>
<proteinExistence type="predicted"/>
<gene>
    <name evidence="1" type="ORF">NESM_000933000</name>
</gene>
<comment type="caution">
    <text evidence="1">The sequence shown here is derived from an EMBL/GenBank/DDBJ whole genome shotgun (WGS) entry which is preliminary data.</text>
</comment>